<dbReference type="InterPro" id="IPR011008">
    <property type="entry name" value="Dimeric_a/b-barrel"/>
</dbReference>
<organism evidence="11">
    <name type="scientific">Petromyces alliaceus</name>
    <name type="common">Aspergillus alliaceus</name>
    <dbReference type="NCBI Taxonomy" id="209559"/>
    <lineage>
        <taxon>Eukaryota</taxon>
        <taxon>Fungi</taxon>
        <taxon>Dikarya</taxon>
        <taxon>Ascomycota</taxon>
        <taxon>Pezizomycotina</taxon>
        <taxon>Eurotiomycetes</taxon>
        <taxon>Eurotiomycetidae</taxon>
        <taxon>Eurotiales</taxon>
        <taxon>Aspergillaceae</taxon>
        <taxon>Aspergillus</taxon>
        <taxon>Aspergillus subgen. Circumdati</taxon>
    </lineage>
</organism>
<dbReference type="GO" id="GO:0046872">
    <property type="term" value="F:metal ion binding"/>
    <property type="evidence" value="ECO:0007669"/>
    <property type="project" value="UniProtKB-KW"/>
</dbReference>
<evidence type="ECO:0000259" key="9">
    <source>
        <dbReference type="Pfam" id="PF20628"/>
    </source>
</evidence>
<dbReference type="Proteomes" id="UP000326877">
    <property type="component" value="Unassembled WGS sequence"/>
</dbReference>
<keyword evidence="5" id="KW-0732">Signal</keyword>
<dbReference type="EMBL" id="ML735373">
    <property type="protein sequence ID" value="KAE8384437.1"/>
    <property type="molecule type" value="Genomic_DNA"/>
</dbReference>
<comment type="similarity">
    <text evidence="8">Belongs to the DyP-type peroxidase family.</text>
</comment>
<evidence type="ECO:0000256" key="1">
    <source>
        <dbReference type="ARBA" id="ARBA00001970"/>
    </source>
</evidence>
<dbReference type="GO" id="GO:0005829">
    <property type="term" value="C:cytosol"/>
    <property type="evidence" value="ECO:0007669"/>
    <property type="project" value="TreeGrafter"/>
</dbReference>
<reference evidence="11" key="1">
    <citation type="submission" date="2019-04" db="EMBL/GenBank/DDBJ databases">
        <title>Friends and foes A comparative genomics studyof 23 Aspergillus species from section Flavi.</title>
        <authorList>
            <consortium name="DOE Joint Genome Institute"/>
            <person name="Kjaerbolling I."/>
            <person name="Vesth T."/>
            <person name="Frisvad J.C."/>
            <person name="Nybo J.L."/>
            <person name="Theobald S."/>
            <person name="Kildgaard S."/>
            <person name="Isbrandt T."/>
            <person name="Kuo A."/>
            <person name="Sato A."/>
            <person name="Lyhne E.K."/>
            <person name="Kogle M.E."/>
            <person name="Wiebenga A."/>
            <person name="Kun R.S."/>
            <person name="Lubbers R.J."/>
            <person name="Makela M.R."/>
            <person name="Barry K."/>
            <person name="Chovatia M."/>
            <person name="Clum A."/>
            <person name="Daum C."/>
            <person name="Haridas S."/>
            <person name="He G."/>
            <person name="LaButti K."/>
            <person name="Lipzen A."/>
            <person name="Mondo S."/>
            <person name="Riley R."/>
            <person name="Salamov A."/>
            <person name="Simmons B.A."/>
            <person name="Magnuson J.K."/>
            <person name="Henrissat B."/>
            <person name="Mortensen U.H."/>
            <person name="Larsen T.O."/>
            <person name="Devries R.P."/>
            <person name="Grigoriev I.V."/>
            <person name="Machida M."/>
            <person name="Baker S.E."/>
            <person name="Andersen M.R."/>
        </authorList>
    </citation>
    <scope>NUCLEOTIDE SEQUENCE [LARGE SCALE GENOMIC DNA]</scope>
    <source>
        <strain evidence="11">IBT 14317</strain>
    </source>
</reference>
<name>A0A5N7BSC5_PETAA</name>
<keyword evidence="7" id="KW-0408">Iron</keyword>
<keyword evidence="6" id="KW-0560">Oxidoreductase</keyword>
<dbReference type="GO" id="GO:0004601">
    <property type="term" value="F:peroxidase activity"/>
    <property type="evidence" value="ECO:0007669"/>
    <property type="project" value="UniProtKB-KW"/>
</dbReference>
<evidence type="ECO:0000256" key="4">
    <source>
        <dbReference type="ARBA" id="ARBA00022723"/>
    </source>
</evidence>
<gene>
    <name evidence="11" type="ORF">BDV23DRAFT_189223</name>
</gene>
<comment type="cofactor">
    <cofactor evidence="1">
        <name>heme b</name>
        <dbReference type="ChEBI" id="CHEBI:60344"/>
    </cofactor>
</comment>
<dbReference type="Pfam" id="PF20628">
    <property type="entry name" value="Dyp_perox_C"/>
    <property type="match status" value="1"/>
</dbReference>
<sequence length="515" mass="58306">MGTPNRKNIQGDIWPGLPKRCETLLFFSIADGNKQRQKFKEHLQGLIPHITTAHDVLKTKTRILEEKATAASVNEVPRLVPFCGVNIAFSATGLAALGKHVFDIYSAKKDPARWREVKKYQIRGDLFDKGMFEDLTREGWDNPEELRPEYKPDPVTGHRQIDGVVLIAACSEGKLERAVGFVKEKLHMLDVEEEVDENTVCRLVSMRKGNCRPGPLKGKEHFGYRHGLSQPQMRGLDPEPLGSKEPKAIPPGLIFLKRDGDPLNQPAWAKDGSFLVFRDLQQFVPEFERFLEENADQVESTGPHPPSEKLAALLMGRWRNGTPLDLNPYHDNDTSLHSANDFDFNPIESQERCPFAAHIRKTRPRAELADDTSVIIRRGIPYGPEVSDTERKSRRSEKDRGLLFLCYQSDIRNGFNFITTRWASNHHFPNHKQEAVGPEGPGVDAFAAQRLSHHPPRSISLPDSKHPSAVRLDLDSWVVHRGGEYFFTPSVEGLWELCSLSHQHLNARRSGELRL</sequence>
<proteinExistence type="inferred from homology"/>
<evidence type="ECO:0008006" key="12">
    <source>
        <dbReference type="Google" id="ProtNLM"/>
    </source>
</evidence>
<dbReference type="InterPro" id="IPR006314">
    <property type="entry name" value="Dyp_peroxidase"/>
</dbReference>
<dbReference type="InterPro" id="IPR048328">
    <property type="entry name" value="Dyp_perox_C"/>
</dbReference>
<dbReference type="GO" id="GO:0020037">
    <property type="term" value="F:heme binding"/>
    <property type="evidence" value="ECO:0007669"/>
    <property type="project" value="InterPro"/>
</dbReference>
<accession>A0A5N7BSC5</accession>
<evidence type="ECO:0000256" key="7">
    <source>
        <dbReference type="ARBA" id="ARBA00023004"/>
    </source>
</evidence>
<dbReference type="OrthoDB" id="3207336at2759"/>
<keyword evidence="3" id="KW-0349">Heme</keyword>
<dbReference type="InterPro" id="IPR049509">
    <property type="entry name" value="DyP_N"/>
</dbReference>
<evidence type="ECO:0000256" key="6">
    <source>
        <dbReference type="ARBA" id="ARBA00023002"/>
    </source>
</evidence>
<feature type="domain" description="DyP dimeric alpha+beta barrel" evidence="10">
    <location>
        <begin position="8"/>
        <end position="186"/>
    </location>
</feature>
<dbReference type="Pfam" id="PF21105">
    <property type="entry name" value="DyP_N"/>
    <property type="match status" value="1"/>
</dbReference>
<dbReference type="AlphaFoldDB" id="A0A5N7BSC5"/>
<protein>
    <recommendedName>
        <fullName evidence="12">Dyp-type peroxidase</fullName>
    </recommendedName>
</protein>
<dbReference type="PANTHER" id="PTHR30521:SF4">
    <property type="entry name" value="DEFERROCHELATASE"/>
    <property type="match status" value="1"/>
</dbReference>
<dbReference type="PANTHER" id="PTHR30521">
    <property type="entry name" value="DEFERROCHELATASE/PEROXIDASE"/>
    <property type="match status" value="1"/>
</dbReference>
<evidence type="ECO:0000259" key="10">
    <source>
        <dbReference type="Pfam" id="PF21105"/>
    </source>
</evidence>
<dbReference type="NCBIfam" id="TIGR01413">
    <property type="entry name" value="Dyp_perox_fam"/>
    <property type="match status" value="1"/>
</dbReference>
<dbReference type="PROSITE" id="PS51404">
    <property type="entry name" value="DYP_PEROXIDASE"/>
    <property type="match status" value="1"/>
</dbReference>
<evidence type="ECO:0000256" key="8">
    <source>
        <dbReference type="ARBA" id="ARBA00025737"/>
    </source>
</evidence>
<dbReference type="SUPFAM" id="SSF54909">
    <property type="entry name" value="Dimeric alpha+beta barrel"/>
    <property type="match status" value="1"/>
</dbReference>
<keyword evidence="2" id="KW-0575">Peroxidase</keyword>
<feature type="domain" description="Dyp-type peroxidase C-terminal" evidence="9">
    <location>
        <begin position="265"/>
        <end position="422"/>
    </location>
</feature>
<keyword evidence="4" id="KW-0479">Metal-binding</keyword>
<evidence type="ECO:0000256" key="3">
    <source>
        <dbReference type="ARBA" id="ARBA00022617"/>
    </source>
</evidence>
<evidence type="ECO:0000313" key="11">
    <source>
        <dbReference type="EMBL" id="KAE8384437.1"/>
    </source>
</evidence>
<evidence type="ECO:0000256" key="2">
    <source>
        <dbReference type="ARBA" id="ARBA00022559"/>
    </source>
</evidence>
<evidence type="ECO:0000256" key="5">
    <source>
        <dbReference type="ARBA" id="ARBA00022729"/>
    </source>
</evidence>